<evidence type="ECO:0000256" key="1">
    <source>
        <dbReference type="SAM" id="SignalP"/>
    </source>
</evidence>
<feature type="signal peptide" evidence="1">
    <location>
        <begin position="1"/>
        <end position="20"/>
    </location>
</feature>
<keyword evidence="1" id="KW-0732">Signal</keyword>
<name>A0ABV9JK80_9GAMM</name>
<keyword evidence="3" id="KW-1185">Reference proteome</keyword>
<dbReference type="PANTHER" id="PTHR40590:SF1">
    <property type="entry name" value="CYTOPLASMIC PROTEIN"/>
    <property type="match status" value="1"/>
</dbReference>
<protein>
    <submittedName>
        <fullName evidence="2">TraB/GumN family protein</fullName>
    </submittedName>
</protein>
<dbReference type="RefSeq" id="WP_377332682.1">
    <property type="nucleotide sequence ID" value="NZ_JBHSGB010000006.1"/>
</dbReference>
<accession>A0ABV9JK80</accession>
<organism evidence="2 3">
    <name type="scientific">Rheinheimera marina</name>
    <dbReference type="NCBI Taxonomy" id="1774958"/>
    <lineage>
        <taxon>Bacteria</taxon>
        <taxon>Pseudomonadati</taxon>
        <taxon>Pseudomonadota</taxon>
        <taxon>Gammaproteobacteria</taxon>
        <taxon>Chromatiales</taxon>
        <taxon>Chromatiaceae</taxon>
        <taxon>Rheinheimera</taxon>
    </lineage>
</organism>
<dbReference type="InterPro" id="IPR002816">
    <property type="entry name" value="TraB/PrgY/GumN_fam"/>
</dbReference>
<evidence type="ECO:0000313" key="2">
    <source>
        <dbReference type="EMBL" id="MFC4654650.1"/>
    </source>
</evidence>
<dbReference type="InterPro" id="IPR047111">
    <property type="entry name" value="YbaP-like"/>
</dbReference>
<dbReference type="PANTHER" id="PTHR40590">
    <property type="entry name" value="CYTOPLASMIC PROTEIN-RELATED"/>
    <property type="match status" value="1"/>
</dbReference>
<sequence>MFGRLVPLFFLVLLSTAAQANSLWQVTKGSQRFYLAGTIHLLSPDDYPLPQPYDQALAESTQLILETPLDQLETPEGIALLLQRNRYPDGENLLQHLNPALAQQLSTFCQQHKLPLQQISRFKPAFAALMLTSTQLQQQGATAPGLDKYLMQQASPKSIPHLGFESVEQHLVVLDKLNQQGAEVLIESTLQDLQSSQQDFAAMKQAWRQGDVDALEKLFLSDLFKYPELYQILILERNQDWLRKLPALVNGKPSFIAVGALHLVGKDGLLKALQQQGYQIRQVQ</sequence>
<reference evidence="3" key="1">
    <citation type="journal article" date="2019" name="Int. J. Syst. Evol. Microbiol.">
        <title>The Global Catalogue of Microorganisms (GCM) 10K type strain sequencing project: providing services to taxonomists for standard genome sequencing and annotation.</title>
        <authorList>
            <consortium name="The Broad Institute Genomics Platform"/>
            <consortium name="The Broad Institute Genome Sequencing Center for Infectious Disease"/>
            <person name="Wu L."/>
            <person name="Ma J."/>
        </authorList>
    </citation>
    <scope>NUCLEOTIDE SEQUENCE [LARGE SCALE GENOMIC DNA]</scope>
    <source>
        <strain evidence="3">DT28</strain>
    </source>
</reference>
<dbReference type="Pfam" id="PF01963">
    <property type="entry name" value="TraB_PrgY_gumN"/>
    <property type="match status" value="1"/>
</dbReference>
<dbReference type="EMBL" id="JBHSGB010000006">
    <property type="protein sequence ID" value="MFC4654650.1"/>
    <property type="molecule type" value="Genomic_DNA"/>
</dbReference>
<feature type="chain" id="PRO_5047539636" evidence="1">
    <location>
        <begin position="21"/>
        <end position="284"/>
    </location>
</feature>
<gene>
    <name evidence="2" type="ORF">ACFO3I_06405</name>
</gene>
<dbReference type="Proteomes" id="UP001595962">
    <property type="component" value="Unassembled WGS sequence"/>
</dbReference>
<evidence type="ECO:0000313" key="3">
    <source>
        <dbReference type="Proteomes" id="UP001595962"/>
    </source>
</evidence>
<dbReference type="CDD" id="cd14789">
    <property type="entry name" value="Tiki"/>
    <property type="match status" value="1"/>
</dbReference>
<proteinExistence type="predicted"/>
<comment type="caution">
    <text evidence="2">The sequence shown here is derived from an EMBL/GenBank/DDBJ whole genome shotgun (WGS) entry which is preliminary data.</text>
</comment>